<dbReference type="PANTHER" id="PTHR48098">
    <property type="entry name" value="ENTEROCHELIN ESTERASE-RELATED"/>
    <property type="match status" value="1"/>
</dbReference>
<evidence type="ECO:0000313" key="2">
    <source>
        <dbReference type="Proteomes" id="UP001139011"/>
    </source>
</evidence>
<dbReference type="InterPro" id="IPR029058">
    <property type="entry name" value="AB_hydrolase_fold"/>
</dbReference>
<dbReference type="PANTHER" id="PTHR48098:SF3">
    <property type="entry name" value="IRON(III) ENTEROBACTIN ESTERASE"/>
    <property type="match status" value="1"/>
</dbReference>
<proteinExistence type="predicted"/>
<comment type="caution">
    <text evidence="1">The sequence shown here is derived from an EMBL/GenBank/DDBJ whole genome shotgun (WGS) entry which is preliminary data.</text>
</comment>
<gene>
    <name evidence="1" type="ORF">LCY76_09340</name>
</gene>
<name>A0A9X2BGR5_9BACL</name>
<accession>A0A9X2BGR5</accession>
<evidence type="ECO:0000313" key="1">
    <source>
        <dbReference type="EMBL" id="MCK6256798.1"/>
    </source>
</evidence>
<dbReference type="EMBL" id="JAIWJX010000002">
    <property type="protein sequence ID" value="MCK6256798.1"/>
    <property type="molecule type" value="Genomic_DNA"/>
</dbReference>
<dbReference type="Proteomes" id="UP001139011">
    <property type="component" value="Unassembled WGS sequence"/>
</dbReference>
<dbReference type="RefSeq" id="WP_248252411.1">
    <property type="nucleotide sequence ID" value="NZ_JAIWJX010000002.1"/>
</dbReference>
<keyword evidence="2" id="KW-1185">Reference proteome</keyword>
<dbReference type="InterPro" id="IPR000801">
    <property type="entry name" value="Esterase-like"/>
</dbReference>
<dbReference type="InterPro" id="IPR050583">
    <property type="entry name" value="Mycobacterial_A85_antigen"/>
</dbReference>
<dbReference type="SUPFAM" id="SSF53474">
    <property type="entry name" value="alpha/beta-Hydrolases"/>
    <property type="match status" value="1"/>
</dbReference>
<organism evidence="1 2">
    <name type="scientific">Fictibacillus marinisediminis</name>
    <dbReference type="NCBI Taxonomy" id="2878389"/>
    <lineage>
        <taxon>Bacteria</taxon>
        <taxon>Bacillati</taxon>
        <taxon>Bacillota</taxon>
        <taxon>Bacilli</taxon>
        <taxon>Bacillales</taxon>
        <taxon>Fictibacillaceae</taxon>
        <taxon>Fictibacillus</taxon>
    </lineage>
</organism>
<reference evidence="1" key="1">
    <citation type="submission" date="2021-09" db="EMBL/GenBank/DDBJ databases">
        <title>Genome analysis of Fictibacillus sp. KIGAM418 isolated from marine sediment.</title>
        <authorList>
            <person name="Seo M.-J."/>
            <person name="Cho E.-S."/>
            <person name="Hwang C.Y."/>
        </authorList>
    </citation>
    <scope>NUCLEOTIDE SEQUENCE</scope>
    <source>
        <strain evidence="1">KIGAM418</strain>
    </source>
</reference>
<dbReference type="AlphaFoldDB" id="A0A9X2BGR5"/>
<dbReference type="Gene3D" id="3.40.50.1820">
    <property type="entry name" value="alpha/beta hydrolase"/>
    <property type="match status" value="1"/>
</dbReference>
<sequence>MPTFQGTVYEETIHSKELNEEIPLLIYLPPAFTTLKKYPVLIAQDGPDYFQLGRLASTADDMIQANEIEEMIIIGISHKRGEDRHHKYHPKGEKHNAYIRFMSLDLPSYVQEKFNTYLLGSGTCLLGDSLGGYVSLRCGISFPRTFGKLILQSPYVEQQILNDVRSFKGYELLTLYHSVGKEESRFESVDGFIKDFLSPNRELSDWFLNIGFDYRYNEFEGSHLWSDWQVNLRPALKFIYGK</sequence>
<protein>
    <submittedName>
        <fullName evidence="1">Esterase family protein</fullName>
    </submittedName>
</protein>
<dbReference type="Pfam" id="PF00756">
    <property type="entry name" value="Esterase"/>
    <property type="match status" value="1"/>
</dbReference>